<protein>
    <recommendedName>
        <fullName evidence="12">Isoleucine--tRNA ligase</fullName>
        <ecNumber evidence="12">6.1.1.5</ecNumber>
    </recommendedName>
    <alternativeName>
        <fullName evidence="12">Isoleucyl-tRNA synthetase</fullName>
        <shortName evidence="12">IleRS</shortName>
    </alternativeName>
</protein>
<comment type="subcellular location">
    <subcellularLocation>
        <location evidence="12">Cytoplasm</location>
    </subcellularLocation>
</comment>
<keyword evidence="4 12" id="KW-0479">Metal-binding</keyword>
<dbReference type="GO" id="GO:0008270">
    <property type="term" value="F:zinc ion binding"/>
    <property type="evidence" value="ECO:0007669"/>
    <property type="project" value="UniProtKB-UniRule"/>
</dbReference>
<dbReference type="AlphaFoldDB" id="A0A8S8XEF3"/>
<dbReference type="GO" id="GO:0005829">
    <property type="term" value="C:cytosol"/>
    <property type="evidence" value="ECO:0007669"/>
    <property type="project" value="TreeGrafter"/>
</dbReference>
<keyword evidence="9 12" id="KW-0030">Aminoacyl-tRNA synthetase</keyword>
<evidence type="ECO:0000256" key="5">
    <source>
        <dbReference type="ARBA" id="ARBA00022741"/>
    </source>
</evidence>
<feature type="domain" description="Zinc finger FPG/IleRS-type" evidence="14">
    <location>
        <begin position="913"/>
        <end position="940"/>
    </location>
</feature>
<gene>
    <name evidence="12 16" type="primary">ileS</name>
    <name evidence="16" type="ORF">TMPK1_32310</name>
</gene>
<evidence type="ECO:0000313" key="16">
    <source>
        <dbReference type="EMBL" id="GIL40994.1"/>
    </source>
</evidence>
<dbReference type="NCBIfam" id="TIGR00392">
    <property type="entry name" value="ileS"/>
    <property type="match status" value="1"/>
</dbReference>
<reference evidence="16" key="1">
    <citation type="submission" date="2021-02" db="EMBL/GenBank/DDBJ databases">
        <title>Genome sequence of Rhodospirillales sp. strain TMPK1 isolated from soil.</title>
        <authorList>
            <person name="Nakai R."/>
            <person name="Kusada H."/>
            <person name="Tamaki H."/>
        </authorList>
    </citation>
    <scope>NUCLEOTIDE SEQUENCE</scope>
    <source>
        <strain evidence="16">TMPK1</strain>
    </source>
</reference>
<feature type="binding site" evidence="12">
    <location>
        <position position="939"/>
    </location>
    <ligand>
        <name>Zn(2+)</name>
        <dbReference type="ChEBI" id="CHEBI:29105"/>
    </ligand>
</feature>
<feature type="binding site" evidence="12">
    <location>
        <position position="936"/>
    </location>
    <ligand>
        <name>Zn(2+)</name>
        <dbReference type="ChEBI" id="CHEBI:29105"/>
    </ligand>
</feature>
<evidence type="ECO:0000256" key="10">
    <source>
        <dbReference type="ARBA" id="ARBA00025217"/>
    </source>
</evidence>
<keyword evidence="17" id="KW-1185">Reference proteome</keyword>
<proteinExistence type="inferred from homology"/>
<dbReference type="Gene3D" id="1.10.730.20">
    <property type="match status" value="1"/>
</dbReference>
<comment type="caution">
    <text evidence="16">The sequence shown here is derived from an EMBL/GenBank/DDBJ whole genome shotgun (WGS) entry which is preliminary data.</text>
</comment>
<dbReference type="GO" id="GO:0000049">
    <property type="term" value="F:tRNA binding"/>
    <property type="evidence" value="ECO:0007669"/>
    <property type="project" value="InterPro"/>
</dbReference>
<dbReference type="InterPro" id="IPR014729">
    <property type="entry name" value="Rossmann-like_a/b/a_fold"/>
</dbReference>
<feature type="binding site" evidence="12">
    <location>
        <position position="582"/>
    </location>
    <ligand>
        <name>L-isoleucyl-5'-AMP</name>
        <dbReference type="ChEBI" id="CHEBI:178002"/>
    </ligand>
</feature>
<evidence type="ECO:0000256" key="3">
    <source>
        <dbReference type="ARBA" id="ARBA00022598"/>
    </source>
</evidence>
<feature type="binding site" evidence="12">
    <location>
        <position position="916"/>
    </location>
    <ligand>
        <name>Zn(2+)</name>
        <dbReference type="ChEBI" id="CHEBI:29105"/>
    </ligand>
</feature>
<dbReference type="EMBL" id="BOPV01000001">
    <property type="protein sequence ID" value="GIL40994.1"/>
    <property type="molecule type" value="Genomic_DNA"/>
</dbReference>
<comment type="subunit">
    <text evidence="12">Monomer.</text>
</comment>
<dbReference type="Gene3D" id="3.40.50.620">
    <property type="entry name" value="HUPs"/>
    <property type="match status" value="2"/>
</dbReference>
<dbReference type="InterPro" id="IPR002301">
    <property type="entry name" value="Ile-tRNA-ligase"/>
</dbReference>
<comment type="similarity">
    <text evidence="1 12">Belongs to the class-I aminoacyl-tRNA synthetase family. IleS type 1 subfamily.</text>
</comment>
<dbReference type="PANTHER" id="PTHR42765">
    <property type="entry name" value="SOLEUCYL-TRNA SYNTHETASE"/>
    <property type="match status" value="1"/>
</dbReference>
<dbReference type="HAMAP" id="MF_02002">
    <property type="entry name" value="Ile_tRNA_synth_type1"/>
    <property type="match status" value="1"/>
</dbReference>
<feature type="domain" description="Aminoacyl-tRNA synthetase class Ia" evidence="13">
    <location>
        <begin position="34"/>
        <end position="661"/>
    </location>
</feature>
<dbReference type="SUPFAM" id="SSF47323">
    <property type="entry name" value="Anticodon-binding domain of a subclass of class I aminoacyl-tRNA synthetases"/>
    <property type="match status" value="1"/>
</dbReference>
<evidence type="ECO:0000259" key="14">
    <source>
        <dbReference type="Pfam" id="PF06827"/>
    </source>
</evidence>
<name>A0A8S8XEF3_9PROT</name>
<feature type="binding site" evidence="12">
    <location>
        <position position="626"/>
    </location>
    <ligand>
        <name>ATP</name>
        <dbReference type="ChEBI" id="CHEBI:30616"/>
    </ligand>
</feature>
<dbReference type="SUPFAM" id="SSF52374">
    <property type="entry name" value="Nucleotidylyl transferase"/>
    <property type="match status" value="1"/>
</dbReference>
<evidence type="ECO:0000256" key="8">
    <source>
        <dbReference type="ARBA" id="ARBA00022917"/>
    </source>
</evidence>
<keyword evidence="8 12" id="KW-0648">Protein biosynthesis</keyword>
<dbReference type="PANTHER" id="PTHR42765:SF1">
    <property type="entry name" value="ISOLEUCINE--TRNA LIGASE, MITOCHONDRIAL"/>
    <property type="match status" value="1"/>
</dbReference>
<evidence type="ECO:0000256" key="9">
    <source>
        <dbReference type="ARBA" id="ARBA00023146"/>
    </source>
</evidence>
<dbReference type="Pfam" id="PF08264">
    <property type="entry name" value="Anticodon_1"/>
    <property type="match status" value="1"/>
</dbReference>
<organism evidence="16 17">
    <name type="scientific">Roseiterribacter gracilis</name>
    <dbReference type="NCBI Taxonomy" id="2812848"/>
    <lineage>
        <taxon>Bacteria</taxon>
        <taxon>Pseudomonadati</taxon>
        <taxon>Pseudomonadota</taxon>
        <taxon>Alphaproteobacteria</taxon>
        <taxon>Rhodospirillales</taxon>
        <taxon>Roseiterribacteraceae</taxon>
        <taxon>Roseiterribacter</taxon>
    </lineage>
</organism>
<evidence type="ECO:0000256" key="11">
    <source>
        <dbReference type="ARBA" id="ARBA00048359"/>
    </source>
</evidence>
<evidence type="ECO:0000259" key="13">
    <source>
        <dbReference type="Pfam" id="PF00133"/>
    </source>
</evidence>
<comment type="function">
    <text evidence="10 12">Catalyzes the attachment of isoleucine to tRNA(Ile). As IleRS can inadvertently accommodate and process structurally similar amino acids such as valine, to avoid such errors it has two additional distinct tRNA(Ile)-dependent editing activities. One activity is designated as 'pretransfer' editing and involves the hydrolysis of activated Val-AMP. The other activity is designated 'posttransfer' editing and involves deacylation of mischarged Val-tRNA(Ile).</text>
</comment>
<evidence type="ECO:0000256" key="12">
    <source>
        <dbReference type="HAMAP-Rule" id="MF_02002"/>
    </source>
</evidence>
<dbReference type="FunFam" id="3.40.50.620:FF:000042">
    <property type="entry name" value="Isoleucine--tRNA ligase"/>
    <property type="match status" value="1"/>
</dbReference>
<dbReference type="SUPFAM" id="SSF50677">
    <property type="entry name" value="ValRS/IleRS/LeuRS editing domain"/>
    <property type="match status" value="1"/>
</dbReference>
<dbReference type="Pfam" id="PF06827">
    <property type="entry name" value="zf-FPG_IleRS"/>
    <property type="match status" value="1"/>
</dbReference>
<evidence type="ECO:0000256" key="2">
    <source>
        <dbReference type="ARBA" id="ARBA00022490"/>
    </source>
</evidence>
<accession>A0A8S8XEF3</accession>
<dbReference type="GO" id="GO:0005524">
    <property type="term" value="F:ATP binding"/>
    <property type="evidence" value="ECO:0007669"/>
    <property type="project" value="UniProtKB-UniRule"/>
</dbReference>
<evidence type="ECO:0000256" key="4">
    <source>
        <dbReference type="ARBA" id="ARBA00022723"/>
    </source>
</evidence>
<evidence type="ECO:0000256" key="6">
    <source>
        <dbReference type="ARBA" id="ARBA00022833"/>
    </source>
</evidence>
<comment type="domain">
    <text evidence="12">IleRS has two distinct active sites: one for aminoacylation and one for editing. The misactivated valine is translocated from the active site to the editing site, which sterically excludes the correctly activated isoleucine. The single editing site contains two valyl binding pockets, one specific for each substrate (Val-AMP or Val-tRNA(Ile)).</text>
</comment>
<keyword evidence="7 12" id="KW-0067">ATP-binding</keyword>
<dbReference type="EC" id="6.1.1.5" evidence="12"/>
<dbReference type="InterPro" id="IPR023585">
    <property type="entry name" value="Ile-tRNA-ligase_type1"/>
</dbReference>
<feature type="short sequence motif" description="'HIGH' region" evidence="12">
    <location>
        <begin position="64"/>
        <end position="74"/>
    </location>
</feature>
<dbReference type="InterPro" id="IPR001412">
    <property type="entry name" value="aa-tRNA-synth_I_CS"/>
</dbReference>
<keyword evidence="5 12" id="KW-0547">Nucleotide-binding</keyword>
<dbReference type="InterPro" id="IPR009008">
    <property type="entry name" value="Val/Leu/Ile-tRNA-synth_edit"/>
</dbReference>
<dbReference type="Proteomes" id="UP000681075">
    <property type="component" value="Unassembled WGS sequence"/>
</dbReference>
<dbReference type="PRINTS" id="PR00984">
    <property type="entry name" value="TRNASYNTHILE"/>
</dbReference>
<dbReference type="InterPro" id="IPR009080">
    <property type="entry name" value="tRNAsynth_Ia_anticodon-bd"/>
</dbReference>
<dbReference type="Pfam" id="PF00133">
    <property type="entry name" value="tRNA-synt_1"/>
    <property type="match status" value="1"/>
</dbReference>
<dbReference type="GO" id="GO:0004822">
    <property type="term" value="F:isoleucine-tRNA ligase activity"/>
    <property type="evidence" value="ECO:0007669"/>
    <property type="project" value="UniProtKB-UniRule"/>
</dbReference>
<dbReference type="CDD" id="cd07960">
    <property type="entry name" value="Anticodon_Ia_Ile_BEm"/>
    <property type="match status" value="1"/>
</dbReference>
<keyword evidence="2 12" id="KW-0963">Cytoplasm</keyword>
<dbReference type="RefSeq" id="WP_420244282.1">
    <property type="nucleotide sequence ID" value="NZ_BOPV01000001.1"/>
</dbReference>
<dbReference type="Gene3D" id="3.90.740.10">
    <property type="entry name" value="Valyl/Leucyl/Isoleucyl-tRNA synthetase, editing domain"/>
    <property type="match status" value="1"/>
</dbReference>
<evidence type="ECO:0000256" key="1">
    <source>
        <dbReference type="ARBA" id="ARBA00006887"/>
    </source>
</evidence>
<dbReference type="InterPro" id="IPR010663">
    <property type="entry name" value="Znf_FPG/IleRS"/>
</dbReference>
<evidence type="ECO:0000313" key="17">
    <source>
        <dbReference type="Proteomes" id="UP000681075"/>
    </source>
</evidence>
<dbReference type="GO" id="GO:0002161">
    <property type="term" value="F:aminoacyl-tRNA deacylase activity"/>
    <property type="evidence" value="ECO:0007669"/>
    <property type="project" value="InterPro"/>
</dbReference>
<dbReference type="InterPro" id="IPR050081">
    <property type="entry name" value="Ile-tRNA_ligase"/>
</dbReference>
<dbReference type="InterPro" id="IPR002300">
    <property type="entry name" value="aa-tRNA-synth_Ia"/>
</dbReference>
<dbReference type="PROSITE" id="PS00178">
    <property type="entry name" value="AA_TRNA_LIGASE_I"/>
    <property type="match status" value="1"/>
</dbReference>
<feature type="domain" description="Methionyl/Valyl/Leucyl/Isoleucyl-tRNA synthetase anticodon-binding" evidence="15">
    <location>
        <begin position="705"/>
        <end position="856"/>
    </location>
</feature>
<keyword evidence="6 12" id="KW-0862">Zinc</keyword>
<dbReference type="GO" id="GO:0006428">
    <property type="term" value="P:isoleucyl-tRNA aminoacylation"/>
    <property type="evidence" value="ECO:0007669"/>
    <property type="project" value="UniProtKB-UniRule"/>
</dbReference>
<feature type="short sequence motif" description="'KMSKS' region" evidence="12">
    <location>
        <begin position="623"/>
        <end position="627"/>
    </location>
</feature>
<evidence type="ECO:0000259" key="15">
    <source>
        <dbReference type="Pfam" id="PF08264"/>
    </source>
</evidence>
<comment type="catalytic activity">
    <reaction evidence="11 12">
        <text>tRNA(Ile) + L-isoleucine + ATP = L-isoleucyl-tRNA(Ile) + AMP + diphosphate</text>
        <dbReference type="Rhea" id="RHEA:11060"/>
        <dbReference type="Rhea" id="RHEA-COMP:9666"/>
        <dbReference type="Rhea" id="RHEA-COMP:9695"/>
        <dbReference type="ChEBI" id="CHEBI:30616"/>
        <dbReference type="ChEBI" id="CHEBI:33019"/>
        <dbReference type="ChEBI" id="CHEBI:58045"/>
        <dbReference type="ChEBI" id="CHEBI:78442"/>
        <dbReference type="ChEBI" id="CHEBI:78528"/>
        <dbReference type="ChEBI" id="CHEBI:456215"/>
        <dbReference type="EC" id="6.1.1.5"/>
    </reaction>
</comment>
<dbReference type="Gene3D" id="1.10.10.830">
    <property type="entry name" value="Ile-tRNA synthetase CP2 domain-like"/>
    <property type="match status" value="1"/>
</dbReference>
<comment type="cofactor">
    <cofactor evidence="12">
        <name>Zn(2+)</name>
        <dbReference type="ChEBI" id="CHEBI:29105"/>
    </cofactor>
    <text evidence="12">Binds 1 zinc ion per subunit.</text>
</comment>
<evidence type="ECO:0000256" key="7">
    <source>
        <dbReference type="ARBA" id="ARBA00022840"/>
    </source>
</evidence>
<feature type="binding site" evidence="12">
    <location>
        <position position="919"/>
    </location>
    <ligand>
        <name>Zn(2+)</name>
        <dbReference type="ChEBI" id="CHEBI:29105"/>
    </ligand>
</feature>
<sequence length="950" mass="106092">MNAPTNKDAYKDTVFLPKTAFPMRAGLAQKEPQLLAAWREQDLYGRLRKARAGKPKFVLHDGPPYANGDIHIGHAVNKVLKDVTIRARSMLGFDSPYVPGWDCHGLPIEWKIEERYRAEGRDKDQVDVTTFRAECRAFAAHWVDQQREQFQRLGVLGDWANPYLTMTNAAESAIVGEIHKFLGNGSLYQGVKPVLWSVVEKTALADAEVEYHEHKSAMVWVKFPVVRASMPTLENAFVVIWTTTPWTMPGNRAIAYGDAIKYGVFQVEDVGESTTANVGDRFVLAPALADAVKSAAKIGAWRLEAEFDGAELAGTITAHPFRGLGYEFDVPLLPGDHVTEDAGTGFVHTAPGHGEEDFILGRAHGLEVPRTVDDEGAYYDSVPLFAGKRIFTREGKPGDANGAVIGKLLEVERLLAKGSLTHPYPHSWRSKAPLIFRTTPQWFISMETNNLRNKALGAIEQTRFVPAAGQNRIRSMVEQRPDWCISRQRTWGVPIAFFTRKSDGEPLRDEAVLQRIRDIFAEEGSDAWFKRPPADFLGNQYDAALYDQVVDIVDVWFESGSTHAFVLEARDQLGSPADLYLEGSDQHRGWFQSSLLESCGTRDRAPFKTVLTHGFALDENGRKMSKSLGNVVAPQEVADDLGADILRLWTVGSDYADDMRVGPEILKQHADSYRRIRNTFRYLLGALDGWTDAERVAPNELPELERWVLHRVTELDQLVRATIEAYDYPKLVRSLHDFCAQDLSAFYFDVRKDMLYCDRPDSLRRRAARTVMHELLSCLTAWLAPVLVFTAEEAWLARPNADDSSVHLREFPAVPASWRDEALAARWARLRELRRVVTGALEISRTEKKIGSALQAQPKFYVGAADAALVRSVAFEELALVSSIEIIEAAPPTGAFAIAEIPDTGVIVELASGEKCERCWRVLPEVGTHAEHPTLCDRCDDAVDQLSEAA</sequence>
<keyword evidence="3 12" id="KW-0436">Ligase</keyword>
<dbReference type="InterPro" id="IPR013155">
    <property type="entry name" value="M/V/L/I-tRNA-synth_anticd-bd"/>
</dbReference>
<dbReference type="InterPro" id="IPR033708">
    <property type="entry name" value="Anticodon_Ile_BEm"/>
</dbReference>